<dbReference type="Proteomes" id="UP001597063">
    <property type="component" value="Unassembled WGS sequence"/>
</dbReference>
<dbReference type="PROSITE" id="PS50043">
    <property type="entry name" value="HTH_LUXR_2"/>
    <property type="match status" value="1"/>
</dbReference>
<keyword evidence="2" id="KW-0238">DNA-binding</keyword>
<accession>A0ABW2XH14</accession>
<dbReference type="InterPro" id="IPR016032">
    <property type="entry name" value="Sig_transdc_resp-reg_C-effctor"/>
</dbReference>
<proteinExistence type="predicted"/>
<evidence type="ECO:0000256" key="3">
    <source>
        <dbReference type="ARBA" id="ARBA00023163"/>
    </source>
</evidence>
<dbReference type="Pfam" id="PF00196">
    <property type="entry name" value="GerE"/>
    <property type="match status" value="1"/>
</dbReference>
<organism evidence="5 6">
    <name type="scientific">Actinomadura fibrosa</name>
    <dbReference type="NCBI Taxonomy" id="111802"/>
    <lineage>
        <taxon>Bacteria</taxon>
        <taxon>Bacillati</taxon>
        <taxon>Actinomycetota</taxon>
        <taxon>Actinomycetes</taxon>
        <taxon>Streptosporangiales</taxon>
        <taxon>Thermomonosporaceae</taxon>
        <taxon>Actinomadura</taxon>
    </lineage>
</organism>
<dbReference type="PRINTS" id="PR00038">
    <property type="entry name" value="HTHLUXR"/>
</dbReference>
<name>A0ABW2XH14_9ACTN</name>
<dbReference type="PROSITE" id="PS00622">
    <property type="entry name" value="HTH_LUXR_1"/>
    <property type="match status" value="1"/>
</dbReference>
<gene>
    <name evidence="5" type="ORF">ACFQZM_08885</name>
</gene>
<dbReference type="PANTHER" id="PTHR44688:SF16">
    <property type="entry name" value="DNA-BINDING TRANSCRIPTIONAL ACTIVATOR DEVR_DOSR"/>
    <property type="match status" value="1"/>
</dbReference>
<keyword evidence="6" id="KW-1185">Reference proteome</keyword>
<evidence type="ECO:0000313" key="6">
    <source>
        <dbReference type="Proteomes" id="UP001597063"/>
    </source>
</evidence>
<sequence length="346" mass="36945">MRVAEDRLFRDLCAALVPGAGLEETGAALSGVIARLVAHDALRCCVMSPSLGMGVSGLGFWHEYGPDLGREVVSVGSMAGDRPGSLTALARQPVPVGVADRVRRVDAPDWLFAECGVGEELSFVLRDLRGVWGVLGLARAAGARPFDAGDRHRIAAAGSSLIAAVRSYVIAGPLVPPAQRPPAGLLVVGPDGKVKSWTPQARRWLDPMVERQAIPDWLFEACAATLAFEAREHARDPRARYPRVCVPSVGNGGWIAVEAQPLGDDGDVAILIQCATGALLLPTFCDWYQITTREQQIMHSLQDGSAAKQIARRLDLSVNTVNEHLKAIYRKTGACGRHDLIAAITA</sequence>
<keyword evidence="1" id="KW-0805">Transcription regulation</keyword>
<dbReference type="InterPro" id="IPR036388">
    <property type="entry name" value="WH-like_DNA-bd_sf"/>
</dbReference>
<dbReference type="PANTHER" id="PTHR44688">
    <property type="entry name" value="DNA-BINDING TRANSCRIPTIONAL ACTIVATOR DEVR_DOSR"/>
    <property type="match status" value="1"/>
</dbReference>
<dbReference type="CDD" id="cd06170">
    <property type="entry name" value="LuxR_C_like"/>
    <property type="match status" value="1"/>
</dbReference>
<dbReference type="InterPro" id="IPR000792">
    <property type="entry name" value="Tscrpt_reg_LuxR_C"/>
</dbReference>
<evidence type="ECO:0000256" key="1">
    <source>
        <dbReference type="ARBA" id="ARBA00023015"/>
    </source>
</evidence>
<dbReference type="RefSeq" id="WP_131756551.1">
    <property type="nucleotide sequence ID" value="NZ_CAACUY010000018.1"/>
</dbReference>
<reference evidence="6" key="1">
    <citation type="journal article" date="2019" name="Int. J. Syst. Evol. Microbiol.">
        <title>The Global Catalogue of Microorganisms (GCM) 10K type strain sequencing project: providing services to taxonomists for standard genome sequencing and annotation.</title>
        <authorList>
            <consortium name="The Broad Institute Genomics Platform"/>
            <consortium name="The Broad Institute Genome Sequencing Center for Infectious Disease"/>
            <person name="Wu L."/>
            <person name="Ma J."/>
        </authorList>
    </citation>
    <scope>NUCLEOTIDE SEQUENCE [LARGE SCALE GENOMIC DNA]</scope>
    <source>
        <strain evidence="6">JCM 9371</strain>
    </source>
</reference>
<evidence type="ECO:0000259" key="4">
    <source>
        <dbReference type="PROSITE" id="PS50043"/>
    </source>
</evidence>
<keyword evidence="3" id="KW-0804">Transcription</keyword>
<dbReference type="SUPFAM" id="SSF46894">
    <property type="entry name" value="C-terminal effector domain of the bipartite response regulators"/>
    <property type="match status" value="1"/>
</dbReference>
<evidence type="ECO:0000256" key="2">
    <source>
        <dbReference type="ARBA" id="ARBA00023125"/>
    </source>
</evidence>
<protein>
    <submittedName>
        <fullName evidence="5">Helix-turn-helix transcriptional regulator</fullName>
    </submittedName>
</protein>
<feature type="domain" description="HTH luxR-type" evidence="4">
    <location>
        <begin position="283"/>
        <end position="346"/>
    </location>
</feature>
<evidence type="ECO:0000313" key="5">
    <source>
        <dbReference type="EMBL" id="MFD0684608.1"/>
    </source>
</evidence>
<comment type="caution">
    <text evidence="5">The sequence shown here is derived from an EMBL/GenBank/DDBJ whole genome shotgun (WGS) entry which is preliminary data.</text>
</comment>
<dbReference type="EMBL" id="JBHTGP010000003">
    <property type="protein sequence ID" value="MFD0684608.1"/>
    <property type="molecule type" value="Genomic_DNA"/>
</dbReference>
<dbReference type="Gene3D" id="1.10.10.10">
    <property type="entry name" value="Winged helix-like DNA-binding domain superfamily/Winged helix DNA-binding domain"/>
    <property type="match status" value="1"/>
</dbReference>
<dbReference type="SMART" id="SM00421">
    <property type="entry name" value="HTH_LUXR"/>
    <property type="match status" value="1"/>
</dbReference>